<dbReference type="InterPro" id="IPR005066">
    <property type="entry name" value="MoCF_OxRdtse_dimer"/>
</dbReference>
<evidence type="ECO:0000256" key="4">
    <source>
        <dbReference type="ARBA" id="ARBA00023002"/>
    </source>
</evidence>
<dbReference type="InterPro" id="IPR008335">
    <property type="entry name" value="Mopterin_OxRdtase_euk"/>
</dbReference>
<dbReference type="SUPFAM" id="SSF81296">
    <property type="entry name" value="E set domains"/>
    <property type="match status" value="1"/>
</dbReference>
<dbReference type="PANTHER" id="PTHR19372:SF7">
    <property type="entry name" value="SULFITE OXIDASE, MITOCHONDRIAL"/>
    <property type="match status" value="1"/>
</dbReference>
<protein>
    <submittedName>
        <fullName evidence="7">Sulfite oxidase</fullName>
    </submittedName>
</protein>
<dbReference type="EMBL" id="JAQAGZ010000017">
    <property type="protein sequence ID" value="MCZ8515373.1"/>
    <property type="molecule type" value="Genomic_DNA"/>
</dbReference>
<gene>
    <name evidence="7" type="ORF">O9H85_23770</name>
</gene>
<name>A0ABT4QER3_9BACL</name>
<dbReference type="Gene3D" id="2.60.40.650">
    <property type="match status" value="1"/>
</dbReference>
<accession>A0ABT4QER3</accession>
<evidence type="ECO:0000256" key="2">
    <source>
        <dbReference type="ARBA" id="ARBA00022505"/>
    </source>
</evidence>
<feature type="domain" description="Moybdenum cofactor oxidoreductase dimerisation" evidence="6">
    <location>
        <begin position="234"/>
        <end position="348"/>
    </location>
</feature>
<evidence type="ECO:0000313" key="7">
    <source>
        <dbReference type="EMBL" id="MCZ8515373.1"/>
    </source>
</evidence>
<proteinExistence type="predicted"/>
<keyword evidence="4" id="KW-0560">Oxidoreductase</keyword>
<evidence type="ECO:0000256" key="1">
    <source>
        <dbReference type="ARBA" id="ARBA00001924"/>
    </source>
</evidence>
<dbReference type="RefSeq" id="WP_269883903.1">
    <property type="nucleotide sequence ID" value="NZ_JAQAGZ010000017.1"/>
</dbReference>
<dbReference type="Pfam" id="PF00174">
    <property type="entry name" value="Oxidored_molyb"/>
    <property type="match status" value="1"/>
</dbReference>
<evidence type="ECO:0000259" key="6">
    <source>
        <dbReference type="Pfam" id="PF03404"/>
    </source>
</evidence>
<dbReference type="InterPro" id="IPR000572">
    <property type="entry name" value="OxRdtase_Mopterin-bd_dom"/>
</dbReference>
<dbReference type="PRINTS" id="PR00407">
    <property type="entry name" value="EUMOPTERIN"/>
</dbReference>
<comment type="caution">
    <text evidence="7">The sequence shown here is derived from an EMBL/GenBank/DDBJ whole genome shotgun (WGS) entry which is preliminary data.</text>
</comment>
<evidence type="ECO:0000259" key="5">
    <source>
        <dbReference type="Pfam" id="PF00174"/>
    </source>
</evidence>
<dbReference type="Pfam" id="PF03404">
    <property type="entry name" value="Mo-co_dimer"/>
    <property type="match status" value="1"/>
</dbReference>
<keyword evidence="2" id="KW-0500">Molybdenum</keyword>
<comment type="cofactor">
    <cofactor evidence="1">
        <name>Mo-molybdopterin</name>
        <dbReference type="ChEBI" id="CHEBI:71302"/>
    </cofactor>
</comment>
<dbReference type="CDD" id="cd02110">
    <property type="entry name" value="SO_family_Moco_dimer"/>
    <property type="match status" value="1"/>
</dbReference>
<keyword evidence="3" id="KW-0479">Metal-binding</keyword>
<dbReference type="InterPro" id="IPR036374">
    <property type="entry name" value="OxRdtase_Mopterin-bd_sf"/>
</dbReference>
<organism evidence="7 8">
    <name type="scientific">Paenibacillus gyeongsangnamensis</name>
    <dbReference type="NCBI Taxonomy" id="3388067"/>
    <lineage>
        <taxon>Bacteria</taxon>
        <taxon>Bacillati</taxon>
        <taxon>Bacillota</taxon>
        <taxon>Bacilli</taxon>
        <taxon>Bacillales</taxon>
        <taxon>Paenibacillaceae</taxon>
        <taxon>Paenibacillus</taxon>
    </lineage>
</organism>
<dbReference type="InterPro" id="IPR014756">
    <property type="entry name" value="Ig_E-set"/>
</dbReference>
<keyword evidence="8" id="KW-1185">Reference proteome</keyword>
<dbReference type="PANTHER" id="PTHR19372">
    <property type="entry name" value="SULFITE REDUCTASE"/>
    <property type="match status" value="1"/>
</dbReference>
<reference evidence="7 8" key="1">
    <citation type="submission" date="2022-12" db="EMBL/GenBank/DDBJ databases">
        <title>Draft genome sequence of Paenibacillus sp. dW9.</title>
        <authorList>
            <person name="Choi E.-W."/>
            <person name="Kim D.-U."/>
        </authorList>
    </citation>
    <scope>NUCLEOTIDE SEQUENCE [LARGE SCALE GENOMIC DNA]</scope>
    <source>
        <strain evidence="8">dW9</strain>
    </source>
</reference>
<feature type="domain" description="Oxidoreductase molybdopterin-binding" evidence="5">
    <location>
        <begin position="40"/>
        <end position="213"/>
    </location>
</feature>
<sequence>MRLYHPQRIPRSVIPENQEFPMLSLSSQITPEALHYVRNHFPYPYLPAHDWHLNVEGCVRNPLQLSYNDLINMPQVTLPVTLECSGNKRAFYEPKVRGEQWELGAVSHALWTGVRLREILQSTGILSEAQEIIFEGMDSGQRTDMPGTFIYSRSLPIYKAIHPDTLIALFMNGKPLPYKHGYPARLIVPGWYGMASVKWLQRIIVSDRPFQGPYQKIDYIVYPSDPNQSPRPVTVMKVNSVIAQPTDRAVLKKGTHHVFGAAWSGEVPVSKIQINLDDEETWYPATWIDPEERYSWRRWIWEWHASKAGTYLLKSKATDSNGNTQPLHGEWNAKGYENNSIHQIVVYVE</sequence>
<evidence type="ECO:0000256" key="3">
    <source>
        <dbReference type="ARBA" id="ARBA00022723"/>
    </source>
</evidence>
<dbReference type="Gene3D" id="3.90.420.10">
    <property type="entry name" value="Oxidoreductase, molybdopterin-binding domain"/>
    <property type="match status" value="1"/>
</dbReference>
<dbReference type="Proteomes" id="UP001527882">
    <property type="component" value="Unassembled WGS sequence"/>
</dbReference>
<dbReference type="SUPFAM" id="SSF56524">
    <property type="entry name" value="Oxidoreductase molybdopterin-binding domain"/>
    <property type="match status" value="1"/>
</dbReference>
<evidence type="ECO:0000313" key="8">
    <source>
        <dbReference type="Proteomes" id="UP001527882"/>
    </source>
</evidence>